<keyword evidence="2" id="KW-0472">Membrane</keyword>
<proteinExistence type="predicted"/>
<accession>A0ABT7Z8Y7</accession>
<keyword evidence="4" id="KW-1185">Reference proteome</keyword>
<evidence type="ECO:0008006" key="5">
    <source>
        <dbReference type="Google" id="ProtNLM"/>
    </source>
</evidence>
<sequence>MPAALLAAAVRGGEVDPVGEERAVAAFRAARDEGALAVRGTRRRDDWRPARERRRRRSLRAAAMGLAATVLLGGVAVAAQSGAIRSPFGGGNGGGDGGGAVPKPGVSTAATPSRAVPAAPLAERPRGKQHRPTARPTHSVRPSDTGTKTVGRPEGKPTPNTPNTPKQGPKSGGRKAGTAGGSGAPGAKRGAEPGAGGNSGTGAGGGAATGAGTGGHAGTGRMTPGPKTGNAGMNPPHTNGNGDGKAEATAR</sequence>
<evidence type="ECO:0000313" key="4">
    <source>
        <dbReference type="Proteomes" id="UP001174050"/>
    </source>
</evidence>
<keyword evidence="2" id="KW-1133">Transmembrane helix</keyword>
<dbReference type="Proteomes" id="UP001174050">
    <property type="component" value="Unassembled WGS sequence"/>
</dbReference>
<feature type="compositionally biased region" description="Low complexity" evidence="1">
    <location>
        <begin position="157"/>
        <end position="169"/>
    </location>
</feature>
<evidence type="ECO:0000313" key="3">
    <source>
        <dbReference type="EMBL" id="MDN3295921.1"/>
    </source>
</evidence>
<dbReference type="EMBL" id="JAUEPL010000026">
    <property type="protein sequence ID" value="MDN3295921.1"/>
    <property type="molecule type" value="Genomic_DNA"/>
</dbReference>
<reference evidence="3" key="1">
    <citation type="submission" date="2023-06" db="EMBL/GenBank/DDBJ databases">
        <title>WGS-Sequencing of Streptomyces ficellus isolate 21 collected from sand in Gara Djebilet Iron Mine in Algeria.</title>
        <authorList>
            <person name="Zegers G.P."/>
            <person name="Gomez A."/>
            <person name="Gueddou A."/>
            <person name="Zahara A.F."/>
            <person name="Worth M."/>
            <person name="Sevigny J.L."/>
            <person name="Tisa L."/>
        </authorList>
    </citation>
    <scope>NUCLEOTIDE SEQUENCE</scope>
    <source>
        <strain evidence="3">AS11</strain>
    </source>
</reference>
<protein>
    <recommendedName>
        <fullName evidence="5">Translation initiation factor IF-2</fullName>
    </recommendedName>
</protein>
<feature type="compositionally biased region" description="Gly residues" evidence="1">
    <location>
        <begin position="170"/>
        <end position="184"/>
    </location>
</feature>
<gene>
    <name evidence="3" type="ORF">QWM81_18055</name>
</gene>
<keyword evidence="2" id="KW-0812">Transmembrane</keyword>
<feature type="compositionally biased region" description="Gly residues" evidence="1">
    <location>
        <begin position="193"/>
        <end position="218"/>
    </location>
</feature>
<dbReference type="RefSeq" id="WP_290113076.1">
    <property type="nucleotide sequence ID" value="NZ_JAUEPL010000026.1"/>
</dbReference>
<feature type="transmembrane region" description="Helical" evidence="2">
    <location>
        <begin position="61"/>
        <end position="79"/>
    </location>
</feature>
<feature type="region of interest" description="Disordered" evidence="1">
    <location>
        <begin position="89"/>
        <end position="251"/>
    </location>
</feature>
<evidence type="ECO:0000256" key="2">
    <source>
        <dbReference type="SAM" id="Phobius"/>
    </source>
</evidence>
<name>A0ABT7Z8Y7_9ACTN</name>
<feature type="compositionally biased region" description="Gly residues" evidence="1">
    <location>
        <begin position="89"/>
        <end position="100"/>
    </location>
</feature>
<organism evidence="3 4">
    <name type="scientific">Streptomyces ficellus</name>
    <dbReference type="NCBI Taxonomy" id="1977088"/>
    <lineage>
        <taxon>Bacteria</taxon>
        <taxon>Bacillati</taxon>
        <taxon>Actinomycetota</taxon>
        <taxon>Actinomycetes</taxon>
        <taxon>Kitasatosporales</taxon>
        <taxon>Streptomycetaceae</taxon>
        <taxon>Streptomyces</taxon>
    </lineage>
</organism>
<comment type="caution">
    <text evidence="3">The sequence shown here is derived from an EMBL/GenBank/DDBJ whole genome shotgun (WGS) entry which is preliminary data.</text>
</comment>
<evidence type="ECO:0000256" key="1">
    <source>
        <dbReference type="SAM" id="MobiDB-lite"/>
    </source>
</evidence>